<gene>
    <name evidence="1" type="ORF">CLOSTASPAR_03607</name>
</gene>
<dbReference type="AlphaFoldDB" id="C0D2W7"/>
<dbReference type="EMBL" id="ACCJ01000280">
    <property type="protein sequence ID" value="EEG54297.1"/>
    <property type="molecule type" value="Genomic_DNA"/>
</dbReference>
<dbReference type="HOGENOM" id="CLU_3116159_0_0_9"/>
<protein>
    <submittedName>
        <fullName evidence="1">Uncharacterized protein</fullName>
    </submittedName>
</protein>
<accession>C0D2W7</accession>
<sequence length="50" mass="5921">MHPPLWAFFHKNGRAVLLIFRPSNRICPDDGSVKILSYLLCTYSKMWFLH</sequence>
<name>C0D2W7_9FIRM</name>
<reference evidence="1 2" key="1">
    <citation type="submission" date="2009-02" db="EMBL/GenBank/DDBJ databases">
        <title>Draft genome sequence of Clostridium asparagiforme (DSM 15981).</title>
        <authorList>
            <person name="Sudarsanam P."/>
            <person name="Ley R."/>
            <person name="Guruge J."/>
            <person name="Turnbaugh P.J."/>
            <person name="Mahowald M."/>
            <person name="Liep D."/>
            <person name="Gordon J."/>
        </authorList>
    </citation>
    <scope>NUCLEOTIDE SEQUENCE [LARGE SCALE GENOMIC DNA]</scope>
    <source>
        <strain evidence="1 2">DSM 15981</strain>
    </source>
</reference>
<keyword evidence="2" id="KW-1185">Reference proteome</keyword>
<evidence type="ECO:0000313" key="2">
    <source>
        <dbReference type="Proteomes" id="UP000004756"/>
    </source>
</evidence>
<comment type="caution">
    <text evidence="1">The sequence shown here is derived from an EMBL/GenBank/DDBJ whole genome shotgun (WGS) entry which is preliminary data.</text>
</comment>
<dbReference type="Proteomes" id="UP000004756">
    <property type="component" value="Unassembled WGS sequence"/>
</dbReference>
<organism evidence="1 2">
    <name type="scientific">[Clostridium] asparagiforme DSM 15981</name>
    <dbReference type="NCBI Taxonomy" id="518636"/>
    <lineage>
        <taxon>Bacteria</taxon>
        <taxon>Bacillati</taxon>
        <taxon>Bacillota</taxon>
        <taxon>Clostridia</taxon>
        <taxon>Lachnospirales</taxon>
        <taxon>Lachnospiraceae</taxon>
        <taxon>Enterocloster</taxon>
    </lineage>
</organism>
<proteinExistence type="predicted"/>
<evidence type="ECO:0000313" key="1">
    <source>
        <dbReference type="EMBL" id="EEG54297.1"/>
    </source>
</evidence>